<proteinExistence type="predicted"/>
<organism evidence="1 2">
    <name type="scientific">Symbiodinium microadriaticum</name>
    <name type="common">Dinoflagellate</name>
    <name type="synonym">Zooxanthella microadriatica</name>
    <dbReference type="NCBI Taxonomy" id="2951"/>
    <lineage>
        <taxon>Eukaryota</taxon>
        <taxon>Sar</taxon>
        <taxon>Alveolata</taxon>
        <taxon>Dinophyceae</taxon>
        <taxon>Suessiales</taxon>
        <taxon>Symbiodiniaceae</taxon>
        <taxon>Symbiodinium</taxon>
    </lineage>
</organism>
<dbReference type="AlphaFoldDB" id="A0A1Q9C7P9"/>
<accession>A0A1Q9C7P9</accession>
<keyword evidence="2" id="KW-1185">Reference proteome</keyword>
<reference evidence="1 2" key="1">
    <citation type="submission" date="2016-02" db="EMBL/GenBank/DDBJ databases">
        <title>Genome analysis of coral dinoflagellate symbionts highlights evolutionary adaptations to a symbiotic lifestyle.</title>
        <authorList>
            <person name="Aranda M."/>
            <person name="Li Y."/>
            <person name="Liew Y.J."/>
            <person name="Baumgarten S."/>
            <person name="Simakov O."/>
            <person name="Wilson M."/>
            <person name="Piel J."/>
            <person name="Ashoor H."/>
            <person name="Bougouffa S."/>
            <person name="Bajic V.B."/>
            <person name="Ryu T."/>
            <person name="Ravasi T."/>
            <person name="Bayer T."/>
            <person name="Micklem G."/>
            <person name="Kim H."/>
            <person name="Bhak J."/>
            <person name="Lajeunesse T.C."/>
            <person name="Voolstra C.R."/>
        </authorList>
    </citation>
    <scope>NUCLEOTIDE SEQUENCE [LARGE SCALE GENOMIC DNA]</scope>
    <source>
        <strain evidence="1 2">CCMP2467</strain>
    </source>
</reference>
<protein>
    <submittedName>
        <fullName evidence="1">Uncharacterized protein</fullName>
    </submittedName>
</protein>
<comment type="caution">
    <text evidence="1">The sequence shown here is derived from an EMBL/GenBank/DDBJ whole genome shotgun (WGS) entry which is preliminary data.</text>
</comment>
<evidence type="ECO:0000313" key="1">
    <source>
        <dbReference type="EMBL" id="OLP78897.1"/>
    </source>
</evidence>
<evidence type="ECO:0000313" key="2">
    <source>
        <dbReference type="Proteomes" id="UP000186817"/>
    </source>
</evidence>
<gene>
    <name evidence="1" type="ORF">AK812_SmicGene40878</name>
</gene>
<dbReference type="EMBL" id="LSRX01001547">
    <property type="protein sequence ID" value="OLP78897.1"/>
    <property type="molecule type" value="Genomic_DNA"/>
</dbReference>
<name>A0A1Q9C7P9_SYMMI</name>
<dbReference type="Proteomes" id="UP000186817">
    <property type="component" value="Unassembled WGS sequence"/>
</dbReference>
<sequence length="67" mass="7466">MLNDASDELSEFGTEGTLPFLRGELLDGTHHPAAAAVWRIPSHELRLCYRARQRLPYAQKGGVMAED</sequence>